<evidence type="ECO:0000256" key="11">
    <source>
        <dbReference type="ARBA" id="ARBA00034430"/>
    </source>
</evidence>
<feature type="domain" description="Inward rectifier potassium channel C-terminal" evidence="16">
    <location>
        <begin position="385"/>
        <end position="556"/>
    </location>
</feature>
<proteinExistence type="inferred from homology"/>
<evidence type="ECO:0000313" key="18">
    <source>
        <dbReference type="Proteomes" id="UP001642483"/>
    </source>
</evidence>
<dbReference type="Gene3D" id="1.10.287.70">
    <property type="match status" value="1"/>
</dbReference>
<feature type="compositionally biased region" description="Low complexity" evidence="13">
    <location>
        <begin position="650"/>
        <end position="659"/>
    </location>
</feature>
<feature type="transmembrane region" description="Helical" evidence="14">
    <location>
        <begin position="310"/>
        <end position="329"/>
    </location>
</feature>
<evidence type="ECO:0000313" key="17">
    <source>
        <dbReference type="EMBL" id="CAK8692934.1"/>
    </source>
</evidence>
<dbReference type="EMBL" id="CAWYQH010000130">
    <property type="protein sequence ID" value="CAK8692934.1"/>
    <property type="molecule type" value="Genomic_DNA"/>
</dbReference>
<protein>
    <submittedName>
        <fullName evidence="17">Uncharacterized protein</fullName>
    </submittedName>
</protein>
<evidence type="ECO:0000256" key="6">
    <source>
        <dbReference type="ARBA" id="ARBA00022958"/>
    </source>
</evidence>
<organism evidence="17 18">
    <name type="scientific">Clavelina lepadiformis</name>
    <name type="common">Light-bulb sea squirt</name>
    <name type="synonym">Ascidia lepadiformis</name>
    <dbReference type="NCBI Taxonomy" id="159417"/>
    <lineage>
        <taxon>Eukaryota</taxon>
        <taxon>Metazoa</taxon>
        <taxon>Chordata</taxon>
        <taxon>Tunicata</taxon>
        <taxon>Ascidiacea</taxon>
        <taxon>Aplousobranchia</taxon>
        <taxon>Clavelinidae</taxon>
        <taxon>Clavelina</taxon>
    </lineage>
</organism>
<dbReference type="PANTHER" id="PTHR11767">
    <property type="entry name" value="INWARD RECTIFIER POTASSIUM CHANNEL"/>
    <property type="match status" value="1"/>
</dbReference>
<evidence type="ECO:0000256" key="10">
    <source>
        <dbReference type="ARBA" id="ARBA00023303"/>
    </source>
</evidence>
<keyword evidence="10 12" id="KW-0407">Ion channel</keyword>
<evidence type="ECO:0000256" key="4">
    <source>
        <dbReference type="ARBA" id="ARBA00022692"/>
    </source>
</evidence>
<evidence type="ECO:0000256" key="3">
    <source>
        <dbReference type="ARBA" id="ARBA00022538"/>
    </source>
</evidence>
<dbReference type="Pfam" id="PF17655">
    <property type="entry name" value="IRK_C"/>
    <property type="match status" value="1"/>
</dbReference>
<name>A0ABP0GMH4_CLALP</name>
<feature type="transmembrane region" description="Helical" evidence="14">
    <location>
        <begin position="278"/>
        <end position="303"/>
    </location>
</feature>
<accession>A0ABP0GMH4</accession>
<keyword evidence="7 14" id="KW-1133">Transmembrane helix</keyword>
<gene>
    <name evidence="17" type="ORF">CVLEPA_LOCUS26164</name>
</gene>
<evidence type="ECO:0000256" key="7">
    <source>
        <dbReference type="ARBA" id="ARBA00022989"/>
    </source>
</evidence>
<comment type="catalytic activity">
    <reaction evidence="11">
        <text>K(+)(in) = K(+)(out)</text>
        <dbReference type="Rhea" id="RHEA:29463"/>
        <dbReference type="ChEBI" id="CHEBI:29103"/>
    </reaction>
</comment>
<keyword evidence="8 12" id="KW-0406">Ion transport</keyword>
<keyword evidence="18" id="KW-1185">Reference proteome</keyword>
<dbReference type="Proteomes" id="UP001642483">
    <property type="component" value="Unassembled WGS sequence"/>
</dbReference>
<evidence type="ECO:0000256" key="14">
    <source>
        <dbReference type="SAM" id="Phobius"/>
    </source>
</evidence>
<keyword evidence="6 12" id="KW-0630">Potassium</keyword>
<keyword evidence="2 12" id="KW-0813">Transport</keyword>
<dbReference type="InterPro" id="IPR016449">
    <property type="entry name" value="K_chnl_inward-rec_Kir"/>
</dbReference>
<keyword evidence="4 12" id="KW-0812">Transmembrane</keyword>
<comment type="caution">
    <text evidence="17">The sequence shown here is derived from an EMBL/GenBank/DDBJ whole genome shotgun (WGS) entry which is preliminary data.</text>
</comment>
<keyword evidence="5 12" id="KW-0851">Voltage-gated channel</keyword>
<evidence type="ECO:0000259" key="15">
    <source>
        <dbReference type="Pfam" id="PF01007"/>
    </source>
</evidence>
<dbReference type="PANTHER" id="PTHR11767:SF111">
    <property type="entry name" value="INWARD RECTIFIER POTASSIUM CHANNEL 2-LIKE"/>
    <property type="match status" value="1"/>
</dbReference>
<dbReference type="SUPFAM" id="SSF81296">
    <property type="entry name" value="E set domains"/>
    <property type="match status" value="1"/>
</dbReference>
<dbReference type="InterPro" id="IPR013518">
    <property type="entry name" value="K_chnl_inward-rec_Kir_cyto"/>
</dbReference>
<evidence type="ECO:0000256" key="1">
    <source>
        <dbReference type="ARBA" id="ARBA00004141"/>
    </source>
</evidence>
<dbReference type="Gene3D" id="2.60.40.1400">
    <property type="entry name" value="G protein-activated inward rectifier potassium channel 1"/>
    <property type="match status" value="1"/>
</dbReference>
<evidence type="ECO:0000256" key="12">
    <source>
        <dbReference type="RuleBase" id="RU003822"/>
    </source>
</evidence>
<dbReference type="InterPro" id="IPR041647">
    <property type="entry name" value="IRK_C"/>
</dbReference>
<keyword evidence="9 14" id="KW-0472">Membrane</keyword>
<dbReference type="PRINTS" id="PR01320">
    <property type="entry name" value="KIRCHANNEL"/>
</dbReference>
<evidence type="ECO:0000256" key="9">
    <source>
        <dbReference type="ARBA" id="ARBA00023136"/>
    </source>
</evidence>
<evidence type="ECO:0000259" key="16">
    <source>
        <dbReference type="Pfam" id="PF17655"/>
    </source>
</evidence>
<feature type="compositionally biased region" description="Basic and acidic residues" evidence="13">
    <location>
        <begin position="686"/>
        <end position="695"/>
    </location>
</feature>
<evidence type="ECO:0000256" key="5">
    <source>
        <dbReference type="ARBA" id="ARBA00022882"/>
    </source>
</evidence>
<sequence>MEPNSEQNEEGKKIETPEIIVQEFLDGVDYTTDMSDNSLQADITLKEFSQFSRIDNCAQAAIALKCQKATSMPKEDVSRVKDSIRTSRGQNLTGAFVRKDGKALFNAVVPELSAKNIFEETHNSHIQPCLRSVENHVATDAIADVNYVGEDVTSGKVPSSKPIQHQFSEADNEIVRSRSLTGYQLKSCALPGEPHPLDHYETEEEFEPLLSRLPGKLESQDVPGIVNTRTSSFIRPMKKERATRFVTKRGHCNVRHGNVKELIRYFTDLFTSIVDLKWSYNVIIFVTSYTITWLAFGGFWWLLVFNRAGGPVICVDGIGSFSAAFLFSIETQGTIGYGTRAITDKCPEAITLLVVQSIFGSVVDAFMIGCMFVKISQPNRRAETLMFSKKAVISLRDEKLCLMFRVGDLRNSHIVEAQIRAKLIKSRQTDEGEFIALDQIDLDIGYSTGSDRLFLVTPLIISHVIDEKSPFWKMSASDLLEEEFEIVVILEGMIEATGMTCQARSSYVETEVLWGRRFTSVLIVEKGCYEINYSNFHDYYEVDTPTSSARQQREEQMGSTGNHSGMEPKQKSKAMKLVPRAPVVSDPCSLLPLLTKRNQQSQCLPGNPPNLDMTPDLPQTMSDQVTRKLTQFSVKQQKLLGDHRSMVMNNNLSSSNSSNHIAAAPSNYVGPAESERIGSDPSNVNSDKDREGEKCKAELHHSLSLPNTTESISLRGQSDPVINVPVADKEQLFEFNTLRYA</sequence>
<evidence type="ECO:0000256" key="8">
    <source>
        <dbReference type="ARBA" id="ARBA00023065"/>
    </source>
</evidence>
<evidence type="ECO:0000256" key="2">
    <source>
        <dbReference type="ARBA" id="ARBA00022448"/>
    </source>
</evidence>
<evidence type="ECO:0000256" key="13">
    <source>
        <dbReference type="SAM" id="MobiDB-lite"/>
    </source>
</evidence>
<reference evidence="17 18" key="1">
    <citation type="submission" date="2024-02" db="EMBL/GenBank/DDBJ databases">
        <authorList>
            <person name="Daric V."/>
            <person name="Darras S."/>
        </authorList>
    </citation>
    <scope>NUCLEOTIDE SEQUENCE [LARGE SCALE GENOMIC DNA]</scope>
</reference>
<dbReference type="InterPro" id="IPR040445">
    <property type="entry name" value="Kir_TM"/>
</dbReference>
<comment type="subcellular location">
    <subcellularLocation>
        <location evidence="1 12">Membrane</location>
        <topology evidence="1 12">Multi-pass membrane protein</topology>
    </subcellularLocation>
</comment>
<feature type="region of interest" description="Disordered" evidence="13">
    <location>
        <begin position="545"/>
        <end position="568"/>
    </location>
</feature>
<dbReference type="SUPFAM" id="SSF81324">
    <property type="entry name" value="Voltage-gated potassium channels"/>
    <property type="match status" value="1"/>
</dbReference>
<dbReference type="InterPro" id="IPR014756">
    <property type="entry name" value="Ig_E-set"/>
</dbReference>
<feature type="region of interest" description="Disordered" evidence="13">
    <location>
        <begin position="650"/>
        <end position="695"/>
    </location>
</feature>
<dbReference type="Pfam" id="PF01007">
    <property type="entry name" value="IRK"/>
    <property type="match status" value="1"/>
</dbReference>
<feature type="domain" description="Potassium channel inwardly rectifying transmembrane" evidence="15">
    <location>
        <begin position="246"/>
        <end position="378"/>
    </location>
</feature>
<comment type="similarity">
    <text evidence="12">Belongs to the inward rectifier-type potassium channel (TC 1.A.2.1) family.</text>
</comment>
<feature type="transmembrane region" description="Helical" evidence="14">
    <location>
        <begin position="349"/>
        <end position="373"/>
    </location>
</feature>
<keyword evidence="3 12" id="KW-0633">Potassium transport</keyword>